<name>A0A7S4QZ47_9DINO</name>
<sequence length="648" mass="70819">MAQGRPAGRKAWEPRQPLPLELPHRISAGMARATWAAKAQLLGRLQPFAVAGTHCAGAAPLSLLPELCGHLRGFTPAELRLVLAAYAGHPPEVPALSQAAPSGGPQEAGRTRLSDVLVQLLVGGSRLGTLPQLLDAADAIASFAPRDCGAALEFWTVFAERIARLSAGNQLEPGQMLRIFQVCATWKQRCDPAQGSQRSGGAWGHMLRSVGGRLADPRHLDAMPLTDVVAVARYAARLGEPQLRLAAAVGLRVGGREAAASLSPEDLVDLIGAAGRLGGRLHMMTRALADELELQAQHLPTRLLLRLCVHLGALEMFPQRLAAVLEEALPSRVHELTTQEQLQLLRVSGRLRWRLPNVLEPLLESLRPEVNLDGFDGAELGALLYELYRLDLWDEELLRGLCERLHPDVGRAVPQKTAANALLALSYFSYPAEELYKRFVHELLRARDLPHEAVYQLKTFEMAVRVGHTCLSFESLGQLASRWLFGIRKTATPPEPMAESAFADDVSAVAQSIAWKHATEVEVGPYSLDFAGMAEGEDGEPPAEWDDNKPGRSLTRFCVALEADGPSHFYRPHGRPWHWTSTSKLRHRLLTAARIKVAHVPFYDWMQLSSDMEKEAYLARLLLRAQQRGLPAAGHSGAAGLAEAASRF</sequence>
<proteinExistence type="predicted"/>
<reference evidence="2" key="1">
    <citation type="submission" date="2021-01" db="EMBL/GenBank/DDBJ databases">
        <authorList>
            <person name="Corre E."/>
            <person name="Pelletier E."/>
            <person name="Niang G."/>
            <person name="Scheremetjew M."/>
            <person name="Finn R."/>
            <person name="Kale V."/>
            <person name="Holt S."/>
            <person name="Cochrane G."/>
            <person name="Meng A."/>
            <person name="Brown T."/>
            <person name="Cohen L."/>
        </authorList>
    </citation>
    <scope>NUCLEOTIDE SEQUENCE</scope>
    <source>
        <strain evidence="2">CCMP3105</strain>
    </source>
</reference>
<dbReference type="AlphaFoldDB" id="A0A7S4QZ47"/>
<dbReference type="PROSITE" id="PS51286">
    <property type="entry name" value="RAP"/>
    <property type="match status" value="1"/>
</dbReference>
<evidence type="ECO:0000313" key="2">
    <source>
        <dbReference type="EMBL" id="CAE4596498.1"/>
    </source>
</evidence>
<dbReference type="SMART" id="SM00952">
    <property type="entry name" value="RAP"/>
    <property type="match status" value="1"/>
</dbReference>
<evidence type="ECO:0000259" key="1">
    <source>
        <dbReference type="PROSITE" id="PS51286"/>
    </source>
</evidence>
<feature type="domain" description="RAP" evidence="1">
    <location>
        <begin position="559"/>
        <end position="620"/>
    </location>
</feature>
<protein>
    <recommendedName>
        <fullName evidence="1">RAP domain-containing protein</fullName>
    </recommendedName>
</protein>
<gene>
    <name evidence="2" type="ORF">AMON00008_LOCUS26896</name>
</gene>
<organism evidence="2">
    <name type="scientific">Alexandrium monilatum</name>
    <dbReference type="NCBI Taxonomy" id="311494"/>
    <lineage>
        <taxon>Eukaryota</taxon>
        <taxon>Sar</taxon>
        <taxon>Alveolata</taxon>
        <taxon>Dinophyceae</taxon>
        <taxon>Gonyaulacales</taxon>
        <taxon>Pyrocystaceae</taxon>
        <taxon>Alexandrium</taxon>
    </lineage>
</organism>
<dbReference type="InterPro" id="IPR013584">
    <property type="entry name" value="RAP"/>
</dbReference>
<accession>A0A7S4QZ47</accession>
<dbReference type="Pfam" id="PF08373">
    <property type="entry name" value="RAP"/>
    <property type="match status" value="1"/>
</dbReference>
<dbReference type="EMBL" id="HBNR01038888">
    <property type="protein sequence ID" value="CAE4596498.1"/>
    <property type="molecule type" value="Transcribed_RNA"/>
</dbReference>